<dbReference type="Gene3D" id="3.40.720.10">
    <property type="entry name" value="Alkaline Phosphatase, subunit A"/>
    <property type="match status" value="1"/>
</dbReference>
<sequence>MGCFINKRSWMFAVLLLLCSIEYLIASDHTDARPNFIVMMVDDLGIGDIGCYGNNTVRTPNIDRLAQEGVKLTQHIAAAPLCTPSRAAFMTGRYPIRSGMGSTGRVQVILWTGASGGLPSNETTFATILQKHDYSTGIVGKWHLGVNCDSRNDNCHHPVNHGFDYFYGLPFTLFNDCKPGEGTDILADLQALFRQASQVLGLALLTLLIARLTGFFLVSWKLIVLLTITVLLGFCSWYVPFALVQTWNCIIMKNQDVIEQPMTLETLPQRLLNEAEYFIERNEQRPFFLFISFAHVHTPLFTSKDFMGKSQHGLYGDNVEEVDWMVGRITNVVERLGLSNKTMMYFTSDHGGHLEDSDSRGQKGGWNGIYKGGKGMGGWEGGIRVPGIFRWPGTLSPGSVIDEPTSLMDVFPTLVNLAGGELPKDRIIDGHDLMPLMEGKVLRSEHEFMFHYCGIYLNAVRWHPQNSDAIYKAHFFTPNFSPEGAGGCYTIHICRCDEGFVTPHNPPLLFDLSKDPSESTPLSPDEEPLFFEIMQRIQGAVKEHKETLTQVPHQLSWNNILWKPWLQPCCGTFPFCSCIERNTTI</sequence>
<dbReference type="GO" id="GO:0046872">
    <property type="term" value="F:metal ion binding"/>
    <property type="evidence" value="ECO:0007669"/>
    <property type="project" value="UniProtKB-KW"/>
</dbReference>
<evidence type="ECO:0000256" key="1">
    <source>
        <dbReference type="ARBA" id="ARBA00001913"/>
    </source>
</evidence>
<dbReference type="Gene3D" id="3.30.1120.10">
    <property type="match status" value="1"/>
</dbReference>
<keyword evidence="3" id="KW-0479">Metal-binding</keyword>
<evidence type="ECO:0000256" key="4">
    <source>
        <dbReference type="ARBA" id="ARBA00022801"/>
    </source>
</evidence>
<dbReference type="Gene3D" id="1.10.287.550">
    <property type="entry name" value="Helix hairpin bin"/>
    <property type="match status" value="1"/>
</dbReference>
<dbReference type="Pfam" id="PF14707">
    <property type="entry name" value="Sulfatase_C"/>
    <property type="match status" value="1"/>
</dbReference>
<evidence type="ECO:0000313" key="10">
    <source>
        <dbReference type="Proteomes" id="UP001230051"/>
    </source>
</evidence>
<keyword evidence="7" id="KW-0732">Signal</keyword>
<dbReference type="InterPro" id="IPR050738">
    <property type="entry name" value="Sulfatase"/>
</dbReference>
<dbReference type="Proteomes" id="UP001230051">
    <property type="component" value="Unassembled WGS sequence"/>
</dbReference>
<name>A0AAD8G4Q3_ACIOX</name>
<evidence type="ECO:0000313" key="9">
    <source>
        <dbReference type="EMBL" id="KAK1167838.1"/>
    </source>
</evidence>
<gene>
    <name evidence="9" type="ORF">AOXY_G10617</name>
</gene>
<keyword evidence="6" id="KW-1133">Transmembrane helix</keyword>
<feature type="domain" description="Sulfatase N-terminal" evidence="8">
    <location>
        <begin position="34"/>
        <end position="419"/>
    </location>
</feature>
<dbReference type="Pfam" id="PF00884">
    <property type="entry name" value="Sulfatase"/>
    <property type="match status" value="1"/>
</dbReference>
<dbReference type="SUPFAM" id="SSF53649">
    <property type="entry name" value="Alkaline phosphatase-like"/>
    <property type="match status" value="1"/>
</dbReference>
<comment type="caution">
    <text evidence="9">The sequence shown here is derived from an EMBL/GenBank/DDBJ whole genome shotgun (WGS) entry which is preliminary data.</text>
</comment>
<dbReference type="InterPro" id="IPR024607">
    <property type="entry name" value="Sulfatase_CS"/>
</dbReference>
<accession>A0AAD8G4Q3</accession>
<protein>
    <recommendedName>
        <fullName evidence="8">Sulfatase N-terminal domain-containing protein</fullName>
    </recommendedName>
</protein>
<feature type="transmembrane region" description="Helical" evidence="6">
    <location>
        <begin position="223"/>
        <end position="244"/>
    </location>
</feature>
<evidence type="ECO:0000256" key="6">
    <source>
        <dbReference type="SAM" id="Phobius"/>
    </source>
</evidence>
<dbReference type="PANTHER" id="PTHR42693:SF5">
    <property type="entry name" value="ARYLSULFATASE D"/>
    <property type="match status" value="1"/>
</dbReference>
<feature type="transmembrane region" description="Helical" evidence="6">
    <location>
        <begin position="199"/>
        <end position="218"/>
    </location>
</feature>
<dbReference type="FunFam" id="3.30.1120.10:FF:000001">
    <property type="entry name" value="Arylsulfatase E"/>
    <property type="match status" value="1"/>
</dbReference>
<keyword evidence="6" id="KW-0812">Transmembrane</keyword>
<feature type="chain" id="PRO_5042126386" description="Sulfatase N-terminal domain-containing protein" evidence="7">
    <location>
        <begin position="27"/>
        <end position="585"/>
    </location>
</feature>
<evidence type="ECO:0000259" key="8">
    <source>
        <dbReference type="Pfam" id="PF00884"/>
    </source>
</evidence>
<comment type="similarity">
    <text evidence="2">Belongs to the sulfatase family.</text>
</comment>
<reference evidence="9" key="1">
    <citation type="submission" date="2022-02" db="EMBL/GenBank/DDBJ databases">
        <title>Atlantic sturgeon de novo genome assembly.</title>
        <authorList>
            <person name="Stock M."/>
            <person name="Klopp C."/>
            <person name="Guiguen Y."/>
            <person name="Cabau C."/>
            <person name="Parinello H."/>
            <person name="Santidrian Yebra-Pimentel E."/>
            <person name="Kuhl H."/>
            <person name="Dirks R.P."/>
            <person name="Guessner J."/>
            <person name="Wuertz S."/>
            <person name="Du K."/>
            <person name="Schartl M."/>
        </authorList>
    </citation>
    <scope>NUCLEOTIDE SEQUENCE</scope>
    <source>
        <strain evidence="9">STURGEONOMICS-FGT-2020</strain>
        <tissue evidence="9">Whole blood</tissue>
    </source>
</reference>
<dbReference type="AlphaFoldDB" id="A0AAD8G4Q3"/>
<dbReference type="InterPro" id="IPR000917">
    <property type="entry name" value="Sulfatase_N"/>
</dbReference>
<dbReference type="FunFam" id="3.40.720.10:FF:000233">
    <property type="entry name" value="Predicted protein"/>
    <property type="match status" value="1"/>
</dbReference>
<dbReference type="InterPro" id="IPR017850">
    <property type="entry name" value="Alkaline_phosphatase_core_sf"/>
</dbReference>
<dbReference type="GO" id="GO:0004065">
    <property type="term" value="F:arylsulfatase activity"/>
    <property type="evidence" value="ECO:0007669"/>
    <property type="project" value="TreeGrafter"/>
</dbReference>
<keyword evidence="6" id="KW-0472">Membrane</keyword>
<feature type="signal peptide" evidence="7">
    <location>
        <begin position="1"/>
        <end position="26"/>
    </location>
</feature>
<dbReference type="PANTHER" id="PTHR42693">
    <property type="entry name" value="ARYLSULFATASE FAMILY MEMBER"/>
    <property type="match status" value="1"/>
</dbReference>
<comment type="cofactor">
    <cofactor evidence="1">
        <name>Ca(2+)</name>
        <dbReference type="ChEBI" id="CHEBI:29108"/>
    </cofactor>
</comment>
<keyword evidence="4" id="KW-0378">Hydrolase</keyword>
<evidence type="ECO:0000256" key="7">
    <source>
        <dbReference type="SAM" id="SignalP"/>
    </source>
</evidence>
<evidence type="ECO:0000256" key="2">
    <source>
        <dbReference type="ARBA" id="ARBA00008779"/>
    </source>
</evidence>
<evidence type="ECO:0000256" key="5">
    <source>
        <dbReference type="ARBA" id="ARBA00022837"/>
    </source>
</evidence>
<keyword evidence="5" id="KW-0106">Calcium</keyword>
<evidence type="ECO:0000256" key="3">
    <source>
        <dbReference type="ARBA" id="ARBA00022723"/>
    </source>
</evidence>
<dbReference type="GO" id="GO:0005783">
    <property type="term" value="C:endoplasmic reticulum"/>
    <property type="evidence" value="ECO:0007669"/>
    <property type="project" value="UniProtKB-ARBA"/>
</dbReference>
<organism evidence="9 10">
    <name type="scientific">Acipenser oxyrinchus oxyrinchus</name>
    <dbReference type="NCBI Taxonomy" id="40147"/>
    <lineage>
        <taxon>Eukaryota</taxon>
        <taxon>Metazoa</taxon>
        <taxon>Chordata</taxon>
        <taxon>Craniata</taxon>
        <taxon>Vertebrata</taxon>
        <taxon>Euteleostomi</taxon>
        <taxon>Actinopterygii</taxon>
        <taxon>Chondrostei</taxon>
        <taxon>Acipenseriformes</taxon>
        <taxon>Acipenseridae</taxon>
        <taxon>Acipenser</taxon>
    </lineage>
</organism>
<dbReference type="EMBL" id="JAGXEW010000009">
    <property type="protein sequence ID" value="KAK1167838.1"/>
    <property type="molecule type" value="Genomic_DNA"/>
</dbReference>
<keyword evidence="10" id="KW-1185">Reference proteome</keyword>
<proteinExistence type="inferred from homology"/>
<dbReference type="PROSITE" id="PS00523">
    <property type="entry name" value="SULFATASE_1"/>
    <property type="match status" value="1"/>
</dbReference>